<name>A0A7J8KBR7_ROUAE</name>
<protein>
    <submittedName>
        <fullName evidence="2">Uncharacterized protein</fullName>
    </submittedName>
</protein>
<comment type="caution">
    <text evidence="2">The sequence shown here is derived from an EMBL/GenBank/DDBJ whole genome shotgun (WGS) entry which is preliminary data.</text>
</comment>
<proteinExistence type="predicted"/>
<dbReference type="Proteomes" id="UP000593571">
    <property type="component" value="Unassembled WGS sequence"/>
</dbReference>
<keyword evidence="3" id="KW-1185">Reference proteome</keyword>
<reference evidence="2 3" key="1">
    <citation type="journal article" date="2020" name="Nature">
        <title>Six reference-quality genomes reveal evolution of bat adaptations.</title>
        <authorList>
            <person name="Jebb D."/>
            <person name="Huang Z."/>
            <person name="Pippel M."/>
            <person name="Hughes G.M."/>
            <person name="Lavrichenko K."/>
            <person name="Devanna P."/>
            <person name="Winkler S."/>
            <person name="Jermiin L.S."/>
            <person name="Skirmuntt E.C."/>
            <person name="Katzourakis A."/>
            <person name="Burkitt-Gray L."/>
            <person name="Ray D.A."/>
            <person name="Sullivan K.A.M."/>
            <person name="Roscito J.G."/>
            <person name="Kirilenko B.M."/>
            <person name="Davalos L.M."/>
            <person name="Corthals A.P."/>
            <person name="Power M.L."/>
            <person name="Jones G."/>
            <person name="Ransome R.D."/>
            <person name="Dechmann D.K.N."/>
            <person name="Locatelli A.G."/>
            <person name="Puechmaille S.J."/>
            <person name="Fedrigo O."/>
            <person name="Jarvis E.D."/>
            <person name="Hiller M."/>
            <person name="Vernes S.C."/>
            <person name="Myers E.W."/>
            <person name="Teeling E.C."/>
        </authorList>
    </citation>
    <scope>NUCLEOTIDE SEQUENCE [LARGE SCALE GENOMIC DNA]</scope>
    <source>
        <strain evidence="2">MRouAeg1</strain>
        <tissue evidence="2">Muscle</tissue>
    </source>
</reference>
<feature type="region of interest" description="Disordered" evidence="1">
    <location>
        <begin position="74"/>
        <end position="112"/>
    </location>
</feature>
<gene>
    <name evidence="2" type="ORF">HJG63_008060</name>
</gene>
<feature type="region of interest" description="Disordered" evidence="1">
    <location>
        <begin position="1"/>
        <end position="49"/>
    </location>
</feature>
<dbReference type="EMBL" id="JACASE010000001">
    <property type="protein sequence ID" value="KAF6506274.1"/>
    <property type="molecule type" value="Genomic_DNA"/>
</dbReference>
<sequence>MGHPAAWQHPRVTSDGVPRPRQQPWAGKRRGRTQGLVGGPGSPLPGLRAPQWHRRGTCVFSVGLRVRLACQTVLPGWTPRPPPRRPRHNPQRRPSLFSMPTSHRPCRSPRPGGLACASEMHAGLASSFPVEYLTLSPGKQAGNHLAEWRSCRVSVERLNRTVQKHVYSGHRGCSSRNVPPGELPVGVGRGVLVKPS</sequence>
<evidence type="ECO:0000313" key="3">
    <source>
        <dbReference type="Proteomes" id="UP000593571"/>
    </source>
</evidence>
<evidence type="ECO:0000256" key="1">
    <source>
        <dbReference type="SAM" id="MobiDB-lite"/>
    </source>
</evidence>
<evidence type="ECO:0000313" key="2">
    <source>
        <dbReference type="EMBL" id="KAF6506274.1"/>
    </source>
</evidence>
<feature type="compositionally biased region" description="Basic residues" evidence="1">
    <location>
        <begin position="82"/>
        <end position="91"/>
    </location>
</feature>
<dbReference type="AlphaFoldDB" id="A0A7J8KBR7"/>
<accession>A0A7J8KBR7</accession>
<organism evidence="2 3">
    <name type="scientific">Rousettus aegyptiacus</name>
    <name type="common">Egyptian fruit bat</name>
    <name type="synonym">Pteropus aegyptiacus</name>
    <dbReference type="NCBI Taxonomy" id="9407"/>
    <lineage>
        <taxon>Eukaryota</taxon>
        <taxon>Metazoa</taxon>
        <taxon>Chordata</taxon>
        <taxon>Craniata</taxon>
        <taxon>Vertebrata</taxon>
        <taxon>Euteleostomi</taxon>
        <taxon>Mammalia</taxon>
        <taxon>Eutheria</taxon>
        <taxon>Laurasiatheria</taxon>
        <taxon>Chiroptera</taxon>
        <taxon>Yinpterochiroptera</taxon>
        <taxon>Pteropodoidea</taxon>
        <taxon>Pteropodidae</taxon>
        <taxon>Rousettinae</taxon>
        <taxon>Rousettus</taxon>
    </lineage>
</organism>